<organism evidence="5 6">
    <name type="scientific">Porites lobata</name>
    <dbReference type="NCBI Taxonomy" id="104759"/>
    <lineage>
        <taxon>Eukaryota</taxon>
        <taxon>Metazoa</taxon>
        <taxon>Cnidaria</taxon>
        <taxon>Anthozoa</taxon>
        <taxon>Hexacorallia</taxon>
        <taxon>Scleractinia</taxon>
        <taxon>Fungiina</taxon>
        <taxon>Poritidae</taxon>
        <taxon>Porites</taxon>
    </lineage>
</organism>
<sequence>MAAGENRFAPELNEKEDLELLQNATPGSTKKATKYGMKIFQDWLLTSGNTFSVTPIEEMNKEELNACLKSFYTSARKQDGQFYKSSSLKAIRAAIDRYLRMPPHSKQFSIVADPAFTEANKILDAFVKDLRKSGKNSGIVHKKAISKQQVEKLFQSGELGPADTKDPAQLQRTAWFYLGIYFGRRGRENQRDMKPAMLALRATPQGEEYFELNREFPGSLPATKNHQGGLSDAEDESDAKIFASPESAKCPVKTIKNYLSHLNPKLDCLFQRPREKARSFNPDEDKVWYYNSPLGVNSLDSMLKLMSSRAGIQPHLTNNCLRATSVTSVRRGTLNQSPATSPTIQSKVITIDLPSTSKRRCRKRSTPSFMATKPLQLTKKTQRDGSWTYRLQAHPPRQFKHPQRQFSSSIIKWRFPTTCMKTTHMASKGCIAFLPSLTFTTA</sequence>
<dbReference type="Pfam" id="PF12012">
    <property type="entry name" value="DUF3504"/>
    <property type="match status" value="1"/>
</dbReference>
<name>A0ABN8QT83_9CNID</name>
<accession>A0ABN8QT83</accession>
<evidence type="ECO:0000256" key="1">
    <source>
        <dbReference type="ARBA" id="ARBA00022499"/>
    </source>
</evidence>
<feature type="non-terminal residue" evidence="5">
    <location>
        <position position="442"/>
    </location>
</feature>
<evidence type="ECO:0000313" key="5">
    <source>
        <dbReference type="EMBL" id="CAH3170029.1"/>
    </source>
</evidence>
<gene>
    <name evidence="5" type="ORF">PLOB_00010419</name>
</gene>
<dbReference type="Proteomes" id="UP001159405">
    <property type="component" value="Unassembled WGS sequence"/>
</dbReference>
<dbReference type="PANTHER" id="PTHR21446">
    <property type="entry name" value="DUF3504 DOMAIN-CONTAINING PROTEIN"/>
    <property type="match status" value="1"/>
</dbReference>
<protein>
    <recommendedName>
        <fullName evidence="4">ZMYM2-like/QRICH1 C-terminal domain-containing protein</fullName>
    </recommendedName>
</protein>
<keyword evidence="6" id="KW-1185">Reference proteome</keyword>
<reference evidence="5 6" key="1">
    <citation type="submission" date="2022-05" db="EMBL/GenBank/DDBJ databases">
        <authorList>
            <consortium name="Genoscope - CEA"/>
            <person name="William W."/>
        </authorList>
    </citation>
    <scope>NUCLEOTIDE SEQUENCE [LARGE SCALE GENOMIC DNA]</scope>
</reference>
<dbReference type="InterPro" id="IPR052787">
    <property type="entry name" value="MAVS"/>
</dbReference>
<evidence type="ECO:0000256" key="3">
    <source>
        <dbReference type="ARBA" id="ARBA00022843"/>
    </source>
</evidence>
<feature type="domain" description="ZMYM2-like/QRICH1 C-terminal" evidence="4">
    <location>
        <begin position="146"/>
        <end position="304"/>
    </location>
</feature>
<evidence type="ECO:0000313" key="6">
    <source>
        <dbReference type="Proteomes" id="UP001159405"/>
    </source>
</evidence>
<comment type="caution">
    <text evidence="5">The sequence shown here is derived from an EMBL/GenBank/DDBJ whole genome shotgun (WGS) entry which is preliminary data.</text>
</comment>
<evidence type="ECO:0000256" key="2">
    <source>
        <dbReference type="ARBA" id="ARBA00022553"/>
    </source>
</evidence>
<dbReference type="EMBL" id="CALNXK010000153">
    <property type="protein sequence ID" value="CAH3170029.1"/>
    <property type="molecule type" value="Genomic_DNA"/>
</dbReference>
<keyword evidence="3" id="KW-0832">Ubl conjugation</keyword>
<dbReference type="InterPro" id="IPR021893">
    <property type="entry name" value="ZMYM2-like_C"/>
</dbReference>
<keyword evidence="1" id="KW-1017">Isopeptide bond</keyword>
<proteinExistence type="predicted"/>
<keyword evidence="2" id="KW-0597">Phosphoprotein</keyword>
<dbReference type="PANTHER" id="PTHR21446:SF12">
    <property type="entry name" value="POTASSIUM CHANNEL TETRAMERIZATION DOMAIN CONTAINING 1"/>
    <property type="match status" value="1"/>
</dbReference>
<evidence type="ECO:0000259" key="4">
    <source>
        <dbReference type="Pfam" id="PF12012"/>
    </source>
</evidence>